<dbReference type="EMBL" id="JQ700359">
    <property type="protein sequence ID" value="AFK75459.1"/>
    <property type="molecule type" value="mRNA"/>
</dbReference>
<reference evidence="2" key="1">
    <citation type="submission" date="2012-02" db="EMBL/GenBank/DDBJ databases">
        <title>The genome of the ctenophore, Pleurobrachia bachei.</title>
        <authorList>
            <person name="Kohn A.B."/>
            <person name="Citarella M."/>
            <person name="Moroz L.L."/>
        </authorList>
    </citation>
    <scope>NUCLEOTIDE SEQUENCE</scope>
</reference>
<evidence type="ECO:0000256" key="1">
    <source>
        <dbReference type="SAM" id="SignalP"/>
    </source>
</evidence>
<dbReference type="AlphaFoldDB" id="M4H2I7"/>
<proteinExistence type="evidence at transcript level"/>
<sequence>MFLNRLLPLLLLLSAAFADFRFDALFPTANPPPPAPPLTHNPPSLSLDDLELPSKLKEDEESSYRVKRDFLVQKRSELGKNECYKRVEQLEVVKKSSDTARQVRALKVARCSNADGSDSACGRLKRSEDSVELDYVRVQRDVVECCTGWERNDDAKCLVRKSS</sequence>
<organism evidence="2">
    <name type="scientific">Pleurobrachia bachei</name>
    <name type="common">Sea gooseberry</name>
    <dbReference type="NCBI Taxonomy" id="34499"/>
    <lineage>
        <taxon>Eukaryota</taxon>
        <taxon>Metazoa</taxon>
        <taxon>Ctenophora</taxon>
        <taxon>Tentaculata</taxon>
        <taxon>Cydippida</taxon>
        <taxon>Pleurobrachiidae</taxon>
        <taxon>Pleurobrachia</taxon>
    </lineage>
</organism>
<name>M4H2I7_PLEBA</name>
<keyword evidence="1" id="KW-0732">Signal</keyword>
<evidence type="ECO:0000313" key="2">
    <source>
        <dbReference type="EMBL" id="AFK75459.1"/>
    </source>
</evidence>
<feature type="chain" id="PRO_5004053558" evidence="1">
    <location>
        <begin position="19"/>
        <end position="163"/>
    </location>
</feature>
<accession>M4H2I7</accession>
<feature type="signal peptide" evidence="1">
    <location>
        <begin position="1"/>
        <end position="18"/>
    </location>
</feature>
<protein>
    <submittedName>
        <fullName evidence="2">Putative secretory peptide-49</fullName>
    </submittedName>
</protein>